<accession>A0A975JDC4</accession>
<dbReference type="Pfam" id="PF02754">
    <property type="entry name" value="CCG"/>
    <property type="match status" value="2"/>
</dbReference>
<keyword evidence="2 6" id="KW-0479">Metal-binding</keyword>
<keyword evidence="5 6" id="KW-0411">Iron-sulfur</keyword>
<dbReference type="RefSeq" id="WP_212704600.1">
    <property type="nucleotide sequence ID" value="NZ_CP073581.1"/>
</dbReference>
<comment type="catalytic activity">
    <reaction evidence="6">
        <text>glycolate + A = glyoxylate + AH2</text>
        <dbReference type="Rhea" id="RHEA:21264"/>
        <dbReference type="ChEBI" id="CHEBI:13193"/>
        <dbReference type="ChEBI" id="CHEBI:17499"/>
        <dbReference type="ChEBI" id="CHEBI:29805"/>
        <dbReference type="ChEBI" id="CHEBI:36655"/>
        <dbReference type="EC" id="1.1.99.14"/>
    </reaction>
</comment>
<evidence type="ECO:0000256" key="3">
    <source>
        <dbReference type="ARBA" id="ARBA00022737"/>
    </source>
</evidence>
<evidence type="ECO:0000256" key="1">
    <source>
        <dbReference type="ARBA" id="ARBA00022485"/>
    </source>
</evidence>
<organism evidence="8 9">
    <name type="scientific">Sulfitobacter albidus</name>
    <dbReference type="NCBI Taxonomy" id="2829501"/>
    <lineage>
        <taxon>Bacteria</taxon>
        <taxon>Pseudomonadati</taxon>
        <taxon>Pseudomonadota</taxon>
        <taxon>Alphaproteobacteria</taxon>
        <taxon>Rhodobacterales</taxon>
        <taxon>Roseobacteraceae</taxon>
        <taxon>Sulfitobacter</taxon>
    </lineage>
</organism>
<keyword evidence="4 6" id="KW-0408">Iron</keyword>
<feature type="domain" description="4Fe-4S ferredoxin-type" evidence="7">
    <location>
        <begin position="67"/>
        <end position="96"/>
    </location>
</feature>
<evidence type="ECO:0000313" key="8">
    <source>
        <dbReference type="EMBL" id="QUJ76402.1"/>
    </source>
</evidence>
<comment type="function">
    <text evidence="6">Component of a complex that catalyzes the oxidation of glycolate to glyoxylate.</text>
</comment>
<dbReference type="GO" id="GO:0051539">
    <property type="term" value="F:4 iron, 4 sulfur cluster binding"/>
    <property type="evidence" value="ECO:0007669"/>
    <property type="project" value="UniProtKB-UniRule"/>
</dbReference>
<keyword evidence="6" id="KW-0249">Electron transport</keyword>
<comment type="cofactor">
    <cofactor evidence="6">
        <name>[4Fe-4S] cluster</name>
        <dbReference type="ChEBI" id="CHEBI:49883"/>
    </cofactor>
    <text evidence="6">Binds 2 [4Fe-4S] clusters.</text>
</comment>
<dbReference type="PIRSF" id="PIRSF000139">
    <property type="entry name" value="Glc_ox_4Fe-4S"/>
    <property type="match status" value="1"/>
</dbReference>
<dbReference type="AlphaFoldDB" id="A0A975JDC4"/>
<evidence type="ECO:0000256" key="2">
    <source>
        <dbReference type="ARBA" id="ARBA00022723"/>
    </source>
</evidence>
<evidence type="ECO:0000256" key="5">
    <source>
        <dbReference type="ARBA" id="ARBA00023014"/>
    </source>
</evidence>
<evidence type="ECO:0000259" key="7">
    <source>
        <dbReference type="PROSITE" id="PS51379"/>
    </source>
</evidence>
<dbReference type="InterPro" id="IPR009051">
    <property type="entry name" value="Helical_ferredxn"/>
</dbReference>
<dbReference type="GO" id="GO:0019154">
    <property type="term" value="F:glycolate dehydrogenase activity"/>
    <property type="evidence" value="ECO:0007669"/>
    <property type="project" value="UniProtKB-EC"/>
</dbReference>
<protein>
    <recommendedName>
        <fullName evidence="6">Glycolate oxidase iron-sulfur subunit</fullName>
        <ecNumber evidence="6">1.1.99.14</ecNumber>
    </recommendedName>
</protein>
<dbReference type="GO" id="GO:0046872">
    <property type="term" value="F:metal ion binding"/>
    <property type="evidence" value="ECO:0007669"/>
    <property type="project" value="UniProtKB-UniRule"/>
</dbReference>
<feature type="domain" description="4Fe-4S ferredoxin-type" evidence="7">
    <location>
        <begin position="14"/>
        <end position="46"/>
    </location>
</feature>
<keyword evidence="3" id="KW-0677">Repeat</keyword>
<dbReference type="KEGG" id="sual:KDD17_16195"/>
<dbReference type="InterPro" id="IPR012257">
    <property type="entry name" value="Glc_ox_4Fe-4S"/>
</dbReference>
<dbReference type="InterPro" id="IPR017900">
    <property type="entry name" value="4Fe4S_Fe_S_CS"/>
</dbReference>
<gene>
    <name evidence="8" type="primary">glcF</name>
    <name evidence="8" type="ORF">KDD17_16195</name>
</gene>
<dbReference type="InterPro" id="IPR017896">
    <property type="entry name" value="4Fe4S_Fe-S-bd"/>
</dbReference>
<dbReference type="FunFam" id="1.10.1060.10:FF:000012">
    <property type="entry name" value="Glycolate oxidase iron-sulfur subunit"/>
    <property type="match status" value="1"/>
</dbReference>
<dbReference type="EMBL" id="CP073581">
    <property type="protein sequence ID" value="QUJ76402.1"/>
    <property type="molecule type" value="Genomic_DNA"/>
</dbReference>
<dbReference type="InterPro" id="IPR004017">
    <property type="entry name" value="Cys_rich_dom"/>
</dbReference>
<dbReference type="Gene3D" id="1.10.1060.10">
    <property type="entry name" value="Alpha-helical ferredoxin"/>
    <property type="match status" value="1"/>
</dbReference>
<dbReference type="EC" id="1.1.99.14" evidence="6"/>
<dbReference type="SUPFAM" id="SSF54862">
    <property type="entry name" value="4Fe-4S ferredoxins"/>
    <property type="match status" value="1"/>
</dbReference>
<evidence type="ECO:0000313" key="9">
    <source>
        <dbReference type="Proteomes" id="UP000683291"/>
    </source>
</evidence>
<keyword evidence="8" id="KW-0560">Oxidoreductase</keyword>
<keyword evidence="1 6" id="KW-0004">4Fe-4S</keyword>
<comment type="catalytic activity">
    <reaction evidence="6">
        <text>(R)-lactate + A = pyruvate + AH2</text>
        <dbReference type="Rhea" id="RHEA:15089"/>
        <dbReference type="ChEBI" id="CHEBI:13193"/>
        <dbReference type="ChEBI" id="CHEBI:15361"/>
        <dbReference type="ChEBI" id="CHEBI:16004"/>
        <dbReference type="ChEBI" id="CHEBI:17499"/>
    </reaction>
</comment>
<keyword evidence="6" id="KW-0813">Transport</keyword>
<dbReference type="PROSITE" id="PS51379">
    <property type="entry name" value="4FE4S_FER_2"/>
    <property type="match status" value="2"/>
</dbReference>
<dbReference type="PANTHER" id="PTHR32479">
    <property type="entry name" value="GLYCOLATE OXIDASE IRON-SULFUR SUBUNIT"/>
    <property type="match status" value="1"/>
</dbReference>
<dbReference type="PROSITE" id="PS00198">
    <property type="entry name" value="4FE4S_FER_1"/>
    <property type="match status" value="1"/>
</dbReference>
<name>A0A975JDC4_9RHOB</name>
<reference evidence="8" key="1">
    <citation type="submission" date="2021-04" db="EMBL/GenBank/DDBJ databases">
        <title>Complete genome sequence for Sulfitobacter sp. strain JK7-1.</title>
        <authorList>
            <person name="Park S.-J."/>
        </authorList>
    </citation>
    <scope>NUCLEOTIDE SEQUENCE</scope>
    <source>
        <strain evidence="8">JK7-1</strain>
    </source>
</reference>
<keyword evidence="9" id="KW-1185">Reference proteome</keyword>
<dbReference type="Proteomes" id="UP000683291">
    <property type="component" value="Chromosome 1"/>
</dbReference>
<evidence type="ECO:0000256" key="6">
    <source>
        <dbReference type="PIRNR" id="PIRNR000139"/>
    </source>
</evidence>
<evidence type="ECO:0000256" key="4">
    <source>
        <dbReference type="ARBA" id="ARBA00023004"/>
    </source>
</evidence>
<dbReference type="NCBIfam" id="NF008434">
    <property type="entry name" value="PRK11274.1"/>
    <property type="match status" value="1"/>
</dbReference>
<dbReference type="Pfam" id="PF13183">
    <property type="entry name" value="Fer4_8"/>
    <property type="match status" value="1"/>
</dbReference>
<sequence>MQTTFTEEQLKDPGTARSNEILRACVHCGFCTATCPTYQVLGDELDSPRGRIYLIKDMLENERVPDEKTVKHIDRCLSCLACMTTCPSGVHYMHLVDHARDYIEQNYKRPFSDRALRWILARILPHPMRFRVALLGAKLGRPFARLMPDARLRAMLEMAPKEIPPVSRNDDPQSFAPQGTRRMRVALMTGCAQKALNTDINDATIRLLTRLGAEVVVAEGAGCCGALTHHMGKADESHASAAANIRAWCTEIDNGGLDAIVINTSGCGTTVKDYGHMFRNDPLAEDAARVAGIARDVSEVVMELTGDAPDGTAWQPAKEWIAGTDARTAPERPAEGTVVAYHAACSLQHGQQIKTHPKTLLKKAGFTIVEPSDPHLCCGSAGTYNLMQPEISGKLKARKVRTLEAKNPDIIAAGNIGCMMQIGSGTGVPVVHSVELLDWAWGGPKPPALSRDTSEPEIPKLR</sequence>
<proteinExistence type="predicted"/>
<dbReference type="PANTHER" id="PTHR32479:SF17">
    <property type="entry name" value="GLYCOLATE OXIDASE IRON-SULFUR SUBUNIT"/>
    <property type="match status" value="1"/>
</dbReference>